<dbReference type="Pfam" id="PF00014">
    <property type="entry name" value="Kunitz_BPTI"/>
    <property type="match status" value="1"/>
</dbReference>
<dbReference type="OrthoDB" id="347314at2759"/>
<comment type="caution">
    <text evidence="5">The sequence shown here is derived from an EMBL/GenBank/DDBJ whole genome shotgun (WGS) entry which is preliminary data.</text>
</comment>
<keyword evidence="2" id="KW-0732">Signal</keyword>
<dbReference type="InterPro" id="IPR036880">
    <property type="entry name" value="Kunitz_BPTI_sf"/>
</dbReference>
<dbReference type="GO" id="GO:0031012">
    <property type="term" value="C:extracellular matrix"/>
    <property type="evidence" value="ECO:0007669"/>
    <property type="project" value="TreeGrafter"/>
</dbReference>
<dbReference type="PROSITE" id="PS50279">
    <property type="entry name" value="BPTI_KUNITZ_2"/>
    <property type="match status" value="2"/>
</dbReference>
<accession>A0A8E0S7T5</accession>
<dbReference type="PROSITE" id="PS00280">
    <property type="entry name" value="BPTI_KUNITZ_1"/>
    <property type="match status" value="1"/>
</dbReference>
<dbReference type="InterPro" id="IPR051418">
    <property type="entry name" value="Spondin/Thrombospondin_T1"/>
</dbReference>
<dbReference type="GO" id="GO:0007155">
    <property type="term" value="P:cell adhesion"/>
    <property type="evidence" value="ECO:0007669"/>
    <property type="project" value="TreeGrafter"/>
</dbReference>
<dbReference type="CDD" id="cd22593">
    <property type="entry name" value="Kunitz_conkunitzin"/>
    <property type="match status" value="1"/>
</dbReference>
<protein>
    <submittedName>
        <fullName evidence="5">Spondin-1</fullName>
    </submittedName>
</protein>
<dbReference type="InterPro" id="IPR009465">
    <property type="entry name" value="Spondin_N"/>
</dbReference>
<evidence type="ECO:0000256" key="1">
    <source>
        <dbReference type="SAM" id="MobiDB-lite"/>
    </source>
</evidence>
<feature type="domain" description="BPTI/Kunitz inhibitor" evidence="3">
    <location>
        <begin position="763"/>
        <end position="830"/>
    </location>
</feature>
<evidence type="ECO:0000259" key="3">
    <source>
        <dbReference type="PROSITE" id="PS50279"/>
    </source>
</evidence>
<reference evidence="5" key="1">
    <citation type="submission" date="2019-05" db="EMBL/GenBank/DDBJ databases">
        <title>Annotation for the trematode Fasciolopsis buski.</title>
        <authorList>
            <person name="Choi Y.-J."/>
        </authorList>
    </citation>
    <scope>NUCLEOTIDE SEQUENCE</scope>
    <source>
        <strain evidence="5">HT</strain>
        <tissue evidence="5">Whole worm</tissue>
    </source>
</reference>
<proteinExistence type="predicted"/>
<dbReference type="SMART" id="SM00131">
    <property type="entry name" value="KU"/>
    <property type="match status" value="2"/>
</dbReference>
<keyword evidence="6" id="KW-1185">Reference proteome</keyword>
<dbReference type="Gene3D" id="4.10.410.10">
    <property type="entry name" value="Pancreatic trypsin inhibitor Kunitz domain"/>
    <property type="match status" value="2"/>
</dbReference>
<feature type="compositionally biased region" description="Basic and acidic residues" evidence="1">
    <location>
        <begin position="233"/>
        <end position="249"/>
    </location>
</feature>
<feature type="region of interest" description="Disordered" evidence="1">
    <location>
        <begin position="232"/>
        <end position="268"/>
    </location>
</feature>
<dbReference type="EMBL" id="LUCM01001756">
    <property type="protein sequence ID" value="KAA0198411.1"/>
    <property type="molecule type" value="Genomic_DNA"/>
</dbReference>
<dbReference type="Gene3D" id="2.60.40.2130">
    <property type="entry name" value="F-spondin domain"/>
    <property type="match status" value="1"/>
</dbReference>
<feature type="chain" id="PRO_5034855047" evidence="2">
    <location>
        <begin position="17"/>
        <end position="903"/>
    </location>
</feature>
<dbReference type="AlphaFoldDB" id="A0A8E0S7T5"/>
<feature type="signal peptide" evidence="2">
    <location>
        <begin position="1"/>
        <end position="16"/>
    </location>
</feature>
<dbReference type="PANTHER" id="PTHR11311:SF15">
    <property type="entry name" value="SPONDIN-2"/>
    <property type="match status" value="1"/>
</dbReference>
<evidence type="ECO:0000256" key="2">
    <source>
        <dbReference type="SAM" id="SignalP"/>
    </source>
</evidence>
<dbReference type="InterPro" id="IPR002223">
    <property type="entry name" value="Kunitz_BPTI"/>
</dbReference>
<gene>
    <name evidence="5" type="ORF">FBUS_02979</name>
</gene>
<dbReference type="GO" id="GO:0004867">
    <property type="term" value="F:serine-type endopeptidase inhibitor activity"/>
    <property type="evidence" value="ECO:0007669"/>
    <property type="project" value="InterPro"/>
</dbReference>
<dbReference type="PROSITE" id="PS51020">
    <property type="entry name" value="SPONDIN"/>
    <property type="match status" value="1"/>
</dbReference>
<dbReference type="InterPro" id="IPR038678">
    <property type="entry name" value="Spondin_N_sf"/>
</dbReference>
<dbReference type="NCBIfam" id="NF038123">
    <property type="entry name" value="NF038123_dom"/>
    <property type="match status" value="1"/>
</dbReference>
<dbReference type="Proteomes" id="UP000728185">
    <property type="component" value="Unassembled WGS sequence"/>
</dbReference>
<evidence type="ECO:0000259" key="4">
    <source>
        <dbReference type="PROSITE" id="PS51020"/>
    </source>
</evidence>
<dbReference type="InterPro" id="IPR020901">
    <property type="entry name" value="Prtase_inh_Kunz-CS"/>
</dbReference>
<name>A0A8E0S7T5_9TREM</name>
<dbReference type="SUPFAM" id="SSF57362">
    <property type="entry name" value="BPTI-like"/>
    <property type="match status" value="1"/>
</dbReference>
<sequence length="903" mass="101430">MLLLLVLSAIVHGICSSSVSGNCDNIPHDTHLVHRAGDGGYGIHIFLLPPGQNHSRNSKKRGIFWPISLSKPSTNSNSSTYRYRPPSHYIPEREYEIIVAPKVTPTQYDAFQLETVYLTAVPSGTPQNQETQNSLGNFTPTFCSSSNVGAVEIMYNFPRQVTFIWKAPKPKLLEKDSLNDATISESGQCLEIRATVVPWDWHRVYFRNAAGLKHTLCQERDPRQIEHWPNYVEKFDPPQKSERKQDGIRTRSIQSDGNPGDTAISSLYDDSGLYDAEESGSCSVQELPKPVRRCCACNTAVYRLVIQSDWQQQQHWRDWPAAETSPDGQTTSPHWSEILGASHSTLYDVFHAGGFASPAVDALCTTGDVSKLEGEFRNQAGENILTVIRTRGIDSAAPPKQRVRSALFAVNSTHHLISFLTRLVPSTDWCTGLSRVDVCLPNCSWPLRMQFRLEPWDAGVMSGNTYVPTEPSERLREPKPMCPITPDLRPNTPFTVQTDYVPVQPLASSNNGAPEFVDFTAGSSDQSPAKVKNTFSAPRKTLLFHKPRRVLHSSTTRLRRTFAPLGSVELELLRVNEHEDCSVEPDQEDQAYGQTSLNKEAGLEVETSTEDCHLSSWTAWGPCMKVDPSSCSSPQARSYWSSKASKTMRTRMILSASTVTSCAGLSLKEEKTCHPVTVKLRCVSEPHKLSVLSVEACQSLPWGPWSRCLNATCSHPGVIYRWRQFPNHLSRQTCELYSQVSQVDTCWPPPDKPCHPKELKKACNENPPSADKFCPTVQNTSTRYFYNPQNQRCEQFKYVPSCHLQALMAHHEMGYIRNVFSERSRCEELCIVGLDGSAEQGRSTTKRKSNPCWKSLDVGHFCSSNKASTKWHFDKNKKECIEFMFFGCGGNENRFDLREQCEK</sequence>
<feature type="domain" description="Spondin" evidence="4">
    <location>
        <begin position="290"/>
        <end position="493"/>
    </location>
</feature>
<evidence type="ECO:0000313" key="6">
    <source>
        <dbReference type="Proteomes" id="UP000728185"/>
    </source>
</evidence>
<organism evidence="5 6">
    <name type="scientific">Fasciolopsis buskii</name>
    <dbReference type="NCBI Taxonomy" id="27845"/>
    <lineage>
        <taxon>Eukaryota</taxon>
        <taxon>Metazoa</taxon>
        <taxon>Spiralia</taxon>
        <taxon>Lophotrochozoa</taxon>
        <taxon>Platyhelminthes</taxon>
        <taxon>Trematoda</taxon>
        <taxon>Digenea</taxon>
        <taxon>Plagiorchiida</taxon>
        <taxon>Echinostomata</taxon>
        <taxon>Echinostomatoidea</taxon>
        <taxon>Fasciolidae</taxon>
        <taxon>Fasciolopsis</taxon>
    </lineage>
</organism>
<feature type="domain" description="BPTI/Kunitz inhibitor" evidence="3">
    <location>
        <begin position="852"/>
        <end position="903"/>
    </location>
</feature>
<evidence type="ECO:0000313" key="5">
    <source>
        <dbReference type="EMBL" id="KAA0198411.1"/>
    </source>
</evidence>
<dbReference type="Pfam" id="PF06468">
    <property type="entry name" value="Spond_N"/>
    <property type="match status" value="1"/>
</dbReference>
<feature type="region of interest" description="Disordered" evidence="1">
    <location>
        <begin position="467"/>
        <end position="489"/>
    </location>
</feature>
<dbReference type="PANTHER" id="PTHR11311">
    <property type="entry name" value="SPONDIN"/>
    <property type="match status" value="1"/>
</dbReference>